<dbReference type="FunFam" id="3.40.50.10480:FF:000009">
    <property type="entry name" value="Ribosome biogenesis protein, putative"/>
    <property type="match status" value="1"/>
</dbReference>
<dbReference type="GO" id="GO:0000027">
    <property type="term" value="P:ribosomal large subunit assembly"/>
    <property type="evidence" value="ECO:0007669"/>
    <property type="project" value="UniProtKB-ARBA"/>
</dbReference>
<dbReference type="STRING" id="5217.A0A4Q1BUL0"/>
<protein>
    <submittedName>
        <fullName evidence="7">Ribosome biogenesis protein BRX1</fullName>
    </submittedName>
</protein>
<feature type="region of interest" description="Disordered" evidence="5">
    <location>
        <begin position="1"/>
        <end position="35"/>
    </location>
</feature>
<dbReference type="PANTHER" id="PTHR13634">
    <property type="entry name" value="RIBOSOME BIOGENESIS PROTEIN BRIX"/>
    <property type="match status" value="1"/>
</dbReference>
<dbReference type="GO" id="GO:0019843">
    <property type="term" value="F:rRNA binding"/>
    <property type="evidence" value="ECO:0007669"/>
    <property type="project" value="InterPro"/>
</dbReference>
<gene>
    <name evidence="7" type="ORF">M231_00813</name>
</gene>
<dbReference type="GO" id="GO:0006364">
    <property type="term" value="P:rRNA processing"/>
    <property type="evidence" value="ECO:0007669"/>
    <property type="project" value="InterPro"/>
</dbReference>
<name>A0A4Q1BUL0_TREME</name>
<dbReference type="PROSITE" id="PS50833">
    <property type="entry name" value="BRIX"/>
    <property type="match status" value="1"/>
</dbReference>
<sequence length="310" mass="35293">MASALKATQALVKDVTRDKKDRGKSKISTDDKTEEQKGKIALRKDKVLILCSRGVTERMRHLMRDLEVLLPHSKKDSKLDSKSSLHLINELAELNSCSNALYFEARRHTDLYMWLSRTPNGPSVKFHVQNLHTMDELKMTGNCLKGSRGIVVFDGRWEGEEWGLLKEMLAHVFSVPRTSRRLKPFIDHILLFSVLDGRIWFRNYQIIYKDPLPSSSSGPKGKPKPTPSLVEIGPRFVLTPIRIFEGSFGGPTVYANSEFVSPASVRAASKAEAGARYRVRKEVEEGRDERRKRLREEVGEDELSRKKVFA</sequence>
<dbReference type="GO" id="GO:0005730">
    <property type="term" value="C:nucleolus"/>
    <property type="evidence" value="ECO:0007669"/>
    <property type="project" value="UniProtKB-SubCell"/>
</dbReference>
<dbReference type="InterPro" id="IPR026532">
    <property type="entry name" value="BRX1"/>
</dbReference>
<evidence type="ECO:0000256" key="3">
    <source>
        <dbReference type="ARBA" id="ARBA00022517"/>
    </source>
</evidence>
<keyword evidence="3" id="KW-0690">Ribosome biogenesis</keyword>
<dbReference type="OrthoDB" id="1638493at2759"/>
<dbReference type="AlphaFoldDB" id="A0A4Q1BUL0"/>
<evidence type="ECO:0000313" key="7">
    <source>
        <dbReference type="EMBL" id="RXK41814.1"/>
    </source>
</evidence>
<dbReference type="FunCoup" id="A0A4Q1BUL0">
    <property type="interactions" value="562"/>
</dbReference>
<comment type="subcellular location">
    <subcellularLocation>
        <location evidence="1">Nucleus</location>
        <location evidence="1">Nucleolus</location>
    </subcellularLocation>
</comment>
<dbReference type="InParanoid" id="A0A4Q1BUL0"/>
<feature type="region of interest" description="Disordered" evidence="5">
    <location>
        <begin position="281"/>
        <end position="310"/>
    </location>
</feature>
<reference evidence="7 8" key="1">
    <citation type="submission" date="2016-06" db="EMBL/GenBank/DDBJ databases">
        <title>Evolution of pathogenesis and genome organization in the Tremellales.</title>
        <authorList>
            <person name="Cuomo C."/>
            <person name="Litvintseva A."/>
            <person name="Heitman J."/>
            <person name="Chen Y."/>
            <person name="Sun S."/>
            <person name="Springer D."/>
            <person name="Dromer F."/>
            <person name="Young S."/>
            <person name="Zeng Q."/>
            <person name="Chapman S."/>
            <person name="Gujja S."/>
            <person name="Saif S."/>
            <person name="Birren B."/>
        </authorList>
    </citation>
    <scope>NUCLEOTIDE SEQUENCE [LARGE SCALE GENOMIC DNA]</scope>
    <source>
        <strain evidence="7 8">ATCC 28783</strain>
    </source>
</reference>
<evidence type="ECO:0000256" key="5">
    <source>
        <dbReference type="SAM" id="MobiDB-lite"/>
    </source>
</evidence>
<dbReference type="PANTHER" id="PTHR13634:SF0">
    <property type="entry name" value="RIBOSOME BIOGENESIS PROTEIN BRX1 HOMOLOG"/>
    <property type="match status" value="1"/>
</dbReference>
<dbReference type="SUPFAM" id="SSF52954">
    <property type="entry name" value="Class II aaRS ABD-related"/>
    <property type="match status" value="1"/>
</dbReference>
<keyword evidence="8" id="KW-1185">Reference proteome</keyword>
<comment type="caution">
    <text evidence="7">The sequence shown here is derived from an EMBL/GenBank/DDBJ whole genome shotgun (WGS) entry which is preliminary data.</text>
</comment>
<accession>A0A4Q1BUL0</accession>
<dbReference type="Gene3D" id="3.40.50.10480">
    <property type="entry name" value="Probable brix-domain ribosomal biogenesis protein"/>
    <property type="match status" value="1"/>
</dbReference>
<dbReference type="SMART" id="SM00879">
    <property type="entry name" value="Brix"/>
    <property type="match status" value="1"/>
</dbReference>
<dbReference type="Pfam" id="PF04427">
    <property type="entry name" value="Brix"/>
    <property type="match status" value="1"/>
</dbReference>
<evidence type="ECO:0000256" key="4">
    <source>
        <dbReference type="ARBA" id="ARBA00023242"/>
    </source>
</evidence>
<keyword evidence="4" id="KW-0539">Nucleus</keyword>
<evidence type="ECO:0000256" key="2">
    <source>
        <dbReference type="ARBA" id="ARBA00006369"/>
    </source>
</evidence>
<feature type="domain" description="Brix" evidence="6">
    <location>
        <begin position="45"/>
        <end position="249"/>
    </location>
</feature>
<dbReference type="InterPro" id="IPR007109">
    <property type="entry name" value="Brix"/>
</dbReference>
<evidence type="ECO:0000259" key="6">
    <source>
        <dbReference type="PROSITE" id="PS50833"/>
    </source>
</evidence>
<dbReference type="EMBL" id="SDIL01000005">
    <property type="protein sequence ID" value="RXK41814.1"/>
    <property type="molecule type" value="Genomic_DNA"/>
</dbReference>
<evidence type="ECO:0000313" key="8">
    <source>
        <dbReference type="Proteomes" id="UP000289152"/>
    </source>
</evidence>
<comment type="similarity">
    <text evidence="2">Belongs to the BRX1 family.</text>
</comment>
<dbReference type="Proteomes" id="UP000289152">
    <property type="component" value="Unassembled WGS sequence"/>
</dbReference>
<proteinExistence type="inferred from homology"/>
<dbReference type="VEuPathDB" id="FungiDB:TREMEDRAFT_37941"/>
<organism evidence="7 8">
    <name type="scientific">Tremella mesenterica</name>
    <name type="common">Jelly fungus</name>
    <dbReference type="NCBI Taxonomy" id="5217"/>
    <lineage>
        <taxon>Eukaryota</taxon>
        <taxon>Fungi</taxon>
        <taxon>Dikarya</taxon>
        <taxon>Basidiomycota</taxon>
        <taxon>Agaricomycotina</taxon>
        <taxon>Tremellomycetes</taxon>
        <taxon>Tremellales</taxon>
        <taxon>Tremellaceae</taxon>
        <taxon>Tremella</taxon>
    </lineage>
</organism>
<evidence type="ECO:0000256" key="1">
    <source>
        <dbReference type="ARBA" id="ARBA00004604"/>
    </source>
</evidence>